<proteinExistence type="predicted"/>
<evidence type="ECO:0000313" key="1">
    <source>
        <dbReference type="EMBL" id="OWJ81382.1"/>
    </source>
</evidence>
<dbReference type="GO" id="GO:0003677">
    <property type="term" value="F:DNA binding"/>
    <property type="evidence" value="ECO:0007669"/>
    <property type="project" value="InterPro"/>
</dbReference>
<gene>
    <name evidence="1" type="ORF">CDV52_18455</name>
</gene>
<sequence>MHTIETKPSAANIADALGRRRMAEALGVRTTAVSNAVVRGLFPASWFLAVEALARAEGVACPCELFNFVIPKTEAAE</sequence>
<dbReference type="Proteomes" id="UP000196640">
    <property type="component" value="Unassembled WGS sequence"/>
</dbReference>
<name>A0A212AIQ4_9RHOB</name>
<dbReference type="OrthoDB" id="7875601at2"/>
<dbReference type="Gene3D" id="1.10.260.40">
    <property type="entry name" value="lambda repressor-like DNA-binding domains"/>
    <property type="match status" value="1"/>
</dbReference>
<dbReference type="AlphaFoldDB" id="A0A212AIQ4"/>
<organism evidence="1 2">
    <name type="scientific">Haematobacter missouriensis</name>
    <dbReference type="NCBI Taxonomy" id="366616"/>
    <lineage>
        <taxon>Bacteria</taxon>
        <taxon>Pseudomonadati</taxon>
        <taxon>Pseudomonadota</taxon>
        <taxon>Alphaproteobacteria</taxon>
        <taxon>Rhodobacterales</taxon>
        <taxon>Paracoccaceae</taxon>
        <taxon>Haematobacter</taxon>
    </lineage>
</organism>
<protein>
    <submittedName>
        <fullName evidence="1">Uncharacterized protein</fullName>
    </submittedName>
</protein>
<accession>A0A212AIQ4</accession>
<dbReference type="EMBL" id="NIPX01000040">
    <property type="protein sequence ID" value="OWJ81382.1"/>
    <property type="molecule type" value="Genomic_DNA"/>
</dbReference>
<evidence type="ECO:0000313" key="2">
    <source>
        <dbReference type="Proteomes" id="UP000196640"/>
    </source>
</evidence>
<dbReference type="InterPro" id="IPR010982">
    <property type="entry name" value="Lambda_DNA-bd_dom_sf"/>
</dbReference>
<comment type="caution">
    <text evidence="1">The sequence shown here is derived from an EMBL/GenBank/DDBJ whole genome shotgun (WGS) entry which is preliminary data.</text>
</comment>
<reference evidence="1 2" key="1">
    <citation type="submission" date="2016-11" db="EMBL/GenBank/DDBJ databases">
        <title>Comparison of Traditional DNA-DNA Hybridization with In Silico Genomic Analysis.</title>
        <authorList>
            <person name="Nicholson A.C."/>
            <person name="Sammons S."/>
            <person name="Humrighouse B.W."/>
            <person name="Graziano J."/>
            <person name="Lasker B."/>
            <person name="Whitney A.M."/>
            <person name="Mcquiston J.R."/>
        </authorList>
    </citation>
    <scope>NUCLEOTIDE SEQUENCE [LARGE SCALE GENOMIC DNA]</scope>
    <source>
        <strain evidence="1 2">H2381</strain>
    </source>
</reference>